<dbReference type="PANTHER" id="PTHR33867">
    <property type="entry name" value="RIBOSOME MATURATION FACTOR RIMP"/>
    <property type="match status" value="1"/>
</dbReference>
<dbReference type="InterPro" id="IPR028989">
    <property type="entry name" value="RimP_N"/>
</dbReference>
<proteinExistence type="inferred from homology"/>
<dbReference type="RefSeq" id="WP_245689988.1">
    <property type="nucleotide sequence ID" value="NZ_FNGS01000009.1"/>
</dbReference>
<dbReference type="InterPro" id="IPR035956">
    <property type="entry name" value="RimP_N_sf"/>
</dbReference>
<evidence type="ECO:0000259" key="5">
    <source>
        <dbReference type="Pfam" id="PF17384"/>
    </source>
</evidence>
<dbReference type="STRING" id="563176.SAMN04488090_4331"/>
<organism evidence="6 7">
    <name type="scientific">Siphonobacter aquaeclarae</name>
    <dbReference type="NCBI Taxonomy" id="563176"/>
    <lineage>
        <taxon>Bacteria</taxon>
        <taxon>Pseudomonadati</taxon>
        <taxon>Bacteroidota</taxon>
        <taxon>Cytophagia</taxon>
        <taxon>Cytophagales</taxon>
        <taxon>Cytophagaceae</taxon>
        <taxon>Siphonobacter</taxon>
    </lineage>
</organism>
<comment type="subcellular location">
    <subcellularLocation>
        <location evidence="3">Cytoplasm</location>
    </subcellularLocation>
</comment>
<keyword evidence="7" id="KW-1185">Reference proteome</keyword>
<gene>
    <name evidence="3" type="primary">rimP</name>
    <name evidence="6" type="ORF">SAMN04488090_4331</name>
</gene>
<dbReference type="Pfam" id="PF02576">
    <property type="entry name" value="RimP_N"/>
    <property type="match status" value="1"/>
</dbReference>
<evidence type="ECO:0000256" key="3">
    <source>
        <dbReference type="HAMAP-Rule" id="MF_01077"/>
    </source>
</evidence>
<reference evidence="6 7" key="1">
    <citation type="submission" date="2016-10" db="EMBL/GenBank/DDBJ databases">
        <authorList>
            <person name="de Groot N.N."/>
        </authorList>
    </citation>
    <scope>NUCLEOTIDE SEQUENCE [LARGE SCALE GENOMIC DNA]</scope>
    <source>
        <strain evidence="6 7">DSM 21668</strain>
    </source>
</reference>
<dbReference type="InterPro" id="IPR003728">
    <property type="entry name" value="Ribosome_maturation_RimP"/>
</dbReference>
<dbReference type="CDD" id="cd01734">
    <property type="entry name" value="YlxS_C"/>
    <property type="match status" value="1"/>
</dbReference>
<dbReference type="Gene3D" id="3.30.300.70">
    <property type="entry name" value="RimP-like superfamily, N-terminal"/>
    <property type="match status" value="1"/>
</dbReference>
<evidence type="ECO:0000259" key="4">
    <source>
        <dbReference type="Pfam" id="PF02576"/>
    </source>
</evidence>
<comment type="function">
    <text evidence="3">Required for maturation of 30S ribosomal subunits.</text>
</comment>
<evidence type="ECO:0000256" key="2">
    <source>
        <dbReference type="ARBA" id="ARBA00022517"/>
    </source>
</evidence>
<comment type="similarity">
    <text evidence="3">Belongs to the RimP family.</text>
</comment>
<protein>
    <recommendedName>
        <fullName evidence="3">Ribosome maturation factor RimP</fullName>
    </recommendedName>
</protein>
<dbReference type="InterPro" id="IPR028998">
    <property type="entry name" value="RimP_C"/>
</dbReference>
<evidence type="ECO:0000313" key="7">
    <source>
        <dbReference type="Proteomes" id="UP000198901"/>
    </source>
</evidence>
<dbReference type="GO" id="GO:0000028">
    <property type="term" value="P:ribosomal small subunit assembly"/>
    <property type="evidence" value="ECO:0007669"/>
    <property type="project" value="TreeGrafter"/>
</dbReference>
<dbReference type="GO" id="GO:0005829">
    <property type="term" value="C:cytosol"/>
    <property type="evidence" value="ECO:0007669"/>
    <property type="project" value="TreeGrafter"/>
</dbReference>
<dbReference type="SUPFAM" id="SSF75420">
    <property type="entry name" value="YhbC-like, N-terminal domain"/>
    <property type="match status" value="1"/>
</dbReference>
<name>A0A1G9WCE6_9BACT</name>
<feature type="domain" description="Ribosome maturation factor RimP N-terminal" evidence="4">
    <location>
        <begin position="30"/>
        <end position="98"/>
    </location>
</feature>
<dbReference type="HAMAP" id="MF_01077">
    <property type="entry name" value="RimP"/>
    <property type="match status" value="1"/>
</dbReference>
<keyword evidence="1 3" id="KW-0963">Cytoplasm</keyword>
<dbReference type="GO" id="GO:0006412">
    <property type="term" value="P:translation"/>
    <property type="evidence" value="ECO:0007669"/>
    <property type="project" value="TreeGrafter"/>
</dbReference>
<dbReference type="Proteomes" id="UP000198901">
    <property type="component" value="Unassembled WGS sequence"/>
</dbReference>
<evidence type="ECO:0000313" key="6">
    <source>
        <dbReference type="EMBL" id="SDM82150.1"/>
    </source>
</evidence>
<dbReference type="AlphaFoldDB" id="A0A1G9WCE6"/>
<feature type="domain" description="Ribosome maturation factor RimP C-terminal" evidence="5">
    <location>
        <begin position="101"/>
        <end position="168"/>
    </location>
</feature>
<dbReference type="EMBL" id="FNGS01000009">
    <property type="protein sequence ID" value="SDM82150.1"/>
    <property type="molecule type" value="Genomic_DNA"/>
</dbReference>
<sequence>MSNLPDVGQEGHRNEQMNLKAKIAELATALLPDESFFLVHVDVSASRIKSKVTVLIDSDAGVKIDECAELSRKLGNQIEELNLIEAAYTLEVSSPGVDYPLTEARQFAKNKSRKLRVQLLDGGERVGVLEEVTEGGITVLVDGKKKEPPVQEVIPYTAIRKAQVLISFKE</sequence>
<evidence type="ECO:0000256" key="1">
    <source>
        <dbReference type="ARBA" id="ARBA00022490"/>
    </source>
</evidence>
<dbReference type="Pfam" id="PF17384">
    <property type="entry name" value="DUF150_C"/>
    <property type="match status" value="1"/>
</dbReference>
<keyword evidence="2 3" id="KW-0690">Ribosome biogenesis</keyword>
<dbReference type="PANTHER" id="PTHR33867:SF1">
    <property type="entry name" value="RIBOSOME MATURATION FACTOR RIMP"/>
    <property type="match status" value="1"/>
</dbReference>
<accession>A0A1G9WCE6</accession>